<feature type="region of interest" description="Disordered" evidence="3">
    <location>
        <begin position="251"/>
        <end position="270"/>
    </location>
</feature>
<dbReference type="InterPro" id="IPR016706">
    <property type="entry name" value="Cleav_polyA_spec_factor_su5"/>
</dbReference>
<dbReference type="Gene3D" id="3.90.79.10">
    <property type="entry name" value="Nucleoside Triphosphate Pyrophosphohydrolase"/>
    <property type="match status" value="1"/>
</dbReference>
<dbReference type="GO" id="GO:0005849">
    <property type="term" value="C:mRNA cleavage factor complex"/>
    <property type="evidence" value="ECO:0007669"/>
    <property type="project" value="InterPro"/>
</dbReference>
<dbReference type="Pfam" id="PF13869">
    <property type="entry name" value="NUDIX_2"/>
    <property type="match status" value="1"/>
</dbReference>
<evidence type="ECO:0000256" key="2">
    <source>
        <dbReference type="ARBA" id="ARBA00022840"/>
    </source>
</evidence>
<dbReference type="GO" id="GO:0015937">
    <property type="term" value="P:coenzyme A biosynthetic process"/>
    <property type="evidence" value="ECO:0007669"/>
    <property type="project" value="InterPro"/>
</dbReference>
<keyword evidence="1" id="KW-0547">Nucleotide-binding</keyword>
<accession>A0AA43QK79</accession>
<organism evidence="4 5">
    <name type="scientific">Ramalina farinacea</name>
    <dbReference type="NCBI Taxonomy" id="258253"/>
    <lineage>
        <taxon>Eukaryota</taxon>
        <taxon>Fungi</taxon>
        <taxon>Dikarya</taxon>
        <taxon>Ascomycota</taxon>
        <taxon>Pezizomycotina</taxon>
        <taxon>Lecanoromycetes</taxon>
        <taxon>OSLEUM clade</taxon>
        <taxon>Lecanoromycetidae</taxon>
        <taxon>Lecanorales</taxon>
        <taxon>Lecanorineae</taxon>
        <taxon>Ramalinaceae</taxon>
        <taxon>Ramalina</taxon>
    </lineage>
</organism>
<evidence type="ECO:0000313" key="5">
    <source>
        <dbReference type="Proteomes" id="UP001161017"/>
    </source>
</evidence>
<feature type="compositionally biased region" description="Polar residues" evidence="3">
    <location>
        <begin position="162"/>
        <end position="172"/>
    </location>
</feature>
<dbReference type="Proteomes" id="UP001161017">
    <property type="component" value="Unassembled WGS sequence"/>
</dbReference>
<dbReference type="InterPro" id="IPR001977">
    <property type="entry name" value="Depp_CoAkinase"/>
</dbReference>
<name>A0AA43QK79_9LECA</name>
<dbReference type="InterPro" id="IPR027417">
    <property type="entry name" value="P-loop_NTPase"/>
</dbReference>
<evidence type="ECO:0008006" key="6">
    <source>
        <dbReference type="Google" id="ProtNLM"/>
    </source>
</evidence>
<feature type="compositionally biased region" description="Low complexity" evidence="3">
    <location>
        <begin position="339"/>
        <end position="351"/>
    </location>
</feature>
<evidence type="ECO:0000256" key="3">
    <source>
        <dbReference type="SAM" id="MobiDB-lite"/>
    </source>
</evidence>
<protein>
    <recommendedName>
        <fullName evidence="6">Cleavage and polyadenylation specificity factor subunit 5</fullName>
    </recommendedName>
</protein>
<dbReference type="GO" id="GO:0004140">
    <property type="term" value="F:dephospho-CoA kinase activity"/>
    <property type="evidence" value="ECO:0007669"/>
    <property type="project" value="InterPro"/>
</dbReference>
<keyword evidence="2" id="KW-0067">ATP-binding</keyword>
<sequence length="402" mass="44294">MGENLVRPGDYLPPDAEEIPGFKQRLNERLAPIGSQFSGEGVNEGEWEIGDTLAQWWRPNFETFMYPFLPAHVTRPKECKKLYFVKLPKSKVLSVPKNMKLLAVPLFELYDNTQRYGPQLSAIPHLLSRYNFEFVDEDGNVVAATPGGDPGPQSIKVLATGQESQKMQTNGEAKQEGGGMKVEEGTEGVKKEDSEMIMQLSGGRFGRPQPPPPTPLKVRRTPHRSPHQHPPITTISLRPIPNHFLNSHTPIDHPPNLTNAQPPHHHPIPRGPNNKTMILIGLTGSLATGKSSTSNLLRAPPYNLPIIDADVLARQVVEPGTYGYNRVVRYFGPSTPDLLLPAPASSSSPSRQSDDRDGVDDGPTANQAPKKEEQERNRPINRAALGRRVFGTSPHASGIDRC</sequence>
<dbReference type="CDD" id="cd02022">
    <property type="entry name" value="DPCK"/>
    <property type="match status" value="1"/>
</dbReference>
<dbReference type="GO" id="GO:0031124">
    <property type="term" value="P:mRNA 3'-end processing"/>
    <property type="evidence" value="ECO:0007669"/>
    <property type="project" value="InterPro"/>
</dbReference>
<dbReference type="Gene3D" id="3.40.50.300">
    <property type="entry name" value="P-loop containing nucleotide triphosphate hydrolases"/>
    <property type="match status" value="1"/>
</dbReference>
<dbReference type="GO" id="GO:0003729">
    <property type="term" value="F:mRNA binding"/>
    <property type="evidence" value="ECO:0007669"/>
    <property type="project" value="InterPro"/>
</dbReference>
<evidence type="ECO:0000256" key="1">
    <source>
        <dbReference type="ARBA" id="ARBA00022741"/>
    </source>
</evidence>
<feature type="compositionally biased region" description="Basic residues" evidence="3">
    <location>
        <begin position="217"/>
        <end position="227"/>
    </location>
</feature>
<dbReference type="EMBL" id="JAPUFD010000002">
    <property type="protein sequence ID" value="MDI1485825.1"/>
    <property type="molecule type" value="Genomic_DNA"/>
</dbReference>
<dbReference type="GO" id="GO:0005524">
    <property type="term" value="F:ATP binding"/>
    <property type="evidence" value="ECO:0007669"/>
    <property type="project" value="UniProtKB-KW"/>
</dbReference>
<feature type="region of interest" description="Disordered" evidence="3">
    <location>
        <begin position="162"/>
        <end position="240"/>
    </location>
</feature>
<dbReference type="PANTHER" id="PTHR13047">
    <property type="entry name" value="PRE-MRNA CLEAVAGE FACTOR IM, 25KD SUBUNIT"/>
    <property type="match status" value="1"/>
</dbReference>
<dbReference type="Pfam" id="PF01121">
    <property type="entry name" value="CoaE"/>
    <property type="match status" value="1"/>
</dbReference>
<feature type="region of interest" description="Disordered" evidence="3">
    <location>
        <begin position="339"/>
        <end position="402"/>
    </location>
</feature>
<reference evidence="4" key="1">
    <citation type="journal article" date="2023" name="Genome Biol. Evol.">
        <title>First Whole Genome Sequence and Flow Cytometry Genome Size Data for the Lichen-Forming Fungus Ramalina farinacea (Ascomycota).</title>
        <authorList>
            <person name="Llewellyn T."/>
            <person name="Mian S."/>
            <person name="Hill R."/>
            <person name="Leitch I.J."/>
            <person name="Gaya E."/>
        </authorList>
    </citation>
    <scope>NUCLEOTIDE SEQUENCE</scope>
    <source>
        <strain evidence="4">LIQ254RAFAR</strain>
    </source>
</reference>
<dbReference type="SUPFAM" id="SSF52540">
    <property type="entry name" value="P-loop containing nucleoside triphosphate hydrolases"/>
    <property type="match status" value="1"/>
</dbReference>
<proteinExistence type="predicted"/>
<keyword evidence="5" id="KW-1185">Reference proteome</keyword>
<feature type="compositionally biased region" description="Basic and acidic residues" evidence="3">
    <location>
        <begin position="369"/>
        <end position="378"/>
    </location>
</feature>
<gene>
    <name evidence="4" type="ORF">OHK93_004014</name>
</gene>
<dbReference type="PROSITE" id="PS51219">
    <property type="entry name" value="DPCK"/>
    <property type="match status" value="1"/>
</dbReference>
<feature type="compositionally biased region" description="Basic and acidic residues" evidence="3">
    <location>
        <begin position="181"/>
        <end position="194"/>
    </location>
</feature>
<dbReference type="AlphaFoldDB" id="A0AA43QK79"/>
<evidence type="ECO:0000313" key="4">
    <source>
        <dbReference type="EMBL" id="MDI1485825.1"/>
    </source>
</evidence>
<comment type="caution">
    <text evidence="4">The sequence shown here is derived from an EMBL/GenBank/DDBJ whole genome shotgun (WGS) entry which is preliminary data.</text>
</comment>